<evidence type="ECO:0000313" key="4">
    <source>
        <dbReference type="EMBL" id="MBE9462667.1"/>
    </source>
</evidence>
<organism evidence="4 5">
    <name type="scientific">Dyadobacter subterraneus</name>
    <dbReference type="NCBI Taxonomy" id="2773304"/>
    <lineage>
        <taxon>Bacteria</taxon>
        <taxon>Pseudomonadati</taxon>
        <taxon>Bacteroidota</taxon>
        <taxon>Cytophagia</taxon>
        <taxon>Cytophagales</taxon>
        <taxon>Spirosomataceae</taxon>
        <taxon>Dyadobacter</taxon>
    </lineage>
</organism>
<protein>
    <submittedName>
        <fullName evidence="4">Histidine kinase</fullName>
    </submittedName>
</protein>
<dbReference type="PANTHER" id="PTHR34220">
    <property type="entry name" value="SENSOR HISTIDINE KINASE YPDA"/>
    <property type="match status" value="1"/>
</dbReference>
<keyword evidence="5" id="KW-1185">Reference proteome</keyword>
<name>A0ABR9WB26_9BACT</name>
<comment type="caution">
    <text evidence="4">The sequence shown here is derived from an EMBL/GenBank/DDBJ whole genome shotgun (WGS) entry which is preliminary data.</text>
</comment>
<reference evidence="5" key="1">
    <citation type="submission" date="2023-07" db="EMBL/GenBank/DDBJ databases">
        <title>Dyadobacter sp. nov 'subterranea' isolated from contaminted grondwater.</title>
        <authorList>
            <person name="Szabo I."/>
            <person name="Al-Omari J."/>
            <person name="Szerdahelyi S.G."/>
            <person name="Rado J."/>
        </authorList>
    </citation>
    <scope>NUCLEOTIDE SEQUENCE [LARGE SCALE GENOMIC DNA]</scope>
    <source>
        <strain evidence="5">UP-52</strain>
    </source>
</reference>
<evidence type="ECO:0000256" key="1">
    <source>
        <dbReference type="SAM" id="Coils"/>
    </source>
</evidence>
<evidence type="ECO:0000259" key="3">
    <source>
        <dbReference type="Pfam" id="PF06580"/>
    </source>
</evidence>
<evidence type="ECO:0000256" key="2">
    <source>
        <dbReference type="SAM" id="Phobius"/>
    </source>
</evidence>
<accession>A0ABR9WB26</accession>
<feature type="coiled-coil region" evidence="1">
    <location>
        <begin position="89"/>
        <end position="116"/>
    </location>
</feature>
<sequence>MTVEFCYLIFITADFYAINNFSVPKLLFRKKNFLFAIATLTIIALSAWFRTLVALQMNRHFFHGPVIDFNTIYLNSLVNISLWVLLVTIIKMLIDRKQTQKQLELLEKERIKNELDYLKAQINPHALLNSLNTIYGHIDRSNRTARAILLQFSDLFKYQLYECGAEKVSLDKEVAYIKNYVAFQKLRKDDRLVVNIDTENIGSGLEIAPLLIVVLIENAFKFVSSFSDKENKIDIQIFVKENRLFCSIINTKEIHQSAIDVNSGGIGLVNLKRRLDLLYADKHTLDVNNEQDFYETNLSINSR</sequence>
<dbReference type="InterPro" id="IPR050640">
    <property type="entry name" value="Bact_2-comp_sensor_kinase"/>
</dbReference>
<dbReference type="RefSeq" id="WP_379992231.1">
    <property type="nucleotide sequence ID" value="NZ_JBHSRU010000008.1"/>
</dbReference>
<keyword evidence="2" id="KW-1133">Transmembrane helix</keyword>
<keyword evidence="2" id="KW-0812">Transmembrane</keyword>
<keyword evidence="2" id="KW-0472">Membrane</keyword>
<feature type="transmembrane region" description="Helical" evidence="2">
    <location>
        <begin position="33"/>
        <end position="52"/>
    </location>
</feature>
<dbReference type="GO" id="GO:0016301">
    <property type="term" value="F:kinase activity"/>
    <property type="evidence" value="ECO:0007669"/>
    <property type="project" value="UniProtKB-KW"/>
</dbReference>
<dbReference type="Pfam" id="PF06580">
    <property type="entry name" value="His_kinase"/>
    <property type="match status" value="1"/>
</dbReference>
<proteinExistence type="predicted"/>
<feature type="domain" description="Signal transduction histidine kinase internal region" evidence="3">
    <location>
        <begin position="114"/>
        <end position="192"/>
    </location>
</feature>
<keyword evidence="4" id="KW-0808">Transferase</keyword>
<gene>
    <name evidence="4" type="ORF">IEE83_12300</name>
</gene>
<dbReference type="EMBL" id="JACYGY010000001">
    <property type="protein sequence ID" value="MBE9462667.1"/>
    <property type="molecule type" value="Genomic_DNA"/>
</dbReference>
<evidence type="ECO:0000313" key="5">
    <source>
        <dbReference type="Proteomes" id="UP000634134"/>
    </source>
</evidence>
<dbReference type="InterPro" id="IPR010559">
    <property type="entry name" value="Sig_transdc_His_kin_internal"/>
</dbReference>
<dbReference type="Proteomes" id="UP000634134">
    <property type="component" value="Unassembled WGS sequence"/>
</dbReference>
<keyword evidence="1" id="KW-0175">Coiled coil</keyword>
<dbReference type="PANTHER" id="PTHR34220:SF7">
    <property type="entry name" value="SENSOR HISTIDINE KINASE YPDA"/>
    <property type="match status" value="1"/>
</dbReference>
<feature type="transmembrane region" description="Helical" evidence="2">
    <location>
        <begin position="72"/>
        <end position="94"/>
    </location>
</feature>
<keyword evidence="4" id="KW-0418">Kinase</keyword>